<dbReference type="AlphaFoldDB" id="A0A940XFD7"/>
<proteinExistence type="predicted"/>
<feature type="compositionally biased region" description="Basic residues" evidence="1">
    <location>
        <begin position="79"/>
        <end position="92"/>
    </location>
</feature>
<feature type="region of interest" description="Disordered" evidence="1">
    <location>
        <begin position="1"/>
        <end position="92"/>
    </location>
</feature>
<gene>
    <name evidence="2" type="ORF">J5Y05_13210</name>
</gene>
<accession>A0A940XFD7</accession>
<comment type="caution">
    <text evidence="2">The sequence shown here is derived from an EMBL/GenBank/DDBJ whole genome shotgun (WGS) entry which is preliminary data.</text>
</comment>
<evidence type="ECO:0000313" key="3">
    <source>
        <dbReference type="Proteomes" id="UP000677875"/>
    </source>
</evidence>
<dbReference type="EMBL" id="JAGPNL010000003">
    <property type="protein sequence ID" value="MBQ0827464.1"/>
    <property type="molecule type" value="Genomic_DNA"/>
</dbReference>
<keyword evidence="3" id="KW-1185">Reference proteome</keyword>
<organism evidence="2 3">
    <name type="scientific">Streptomyces tagetis</name>
    <dbReference type="NCBI Taxonomy" id="2820809"/>
    <lineage>
        <taxon>Bacteria</taxon>
        <taxon>Bacillati</taxon>
        <taxon>Actinomycetota</taxon>
        <taxon>Actinomycetes</taxon>
        <taxon>Kitasatosporales</taxon>
        <taxon>Streptomycetaceae</taxon>
        <taxon>Streptomyces</taxon>
    </lineage>
</organism>
<evidence type="ECO:0000256" key="1">
    <source>
        <dbReference type="SAM" id="MobiDB-lite"/>
    </source>
</evidence>
<name>A0A940XFD7_9ACTN</name>
<protein>
    <submittedName>
        <fullName evidence="2">Uncharacterized protein</fullName>
    </submittedName>
</protein>
<dbReference type="Proteomes" id="UP000677875">
    <property type="component" value="Unassembled WGS sequence"/>
</dbReference>
<evidence type="ECO:0000313" key="2">
    <source>
        <dbReference type="EMBL" id="MBQ0827464.1"/>
    </source>
</evidence>
<reference evidence="2" key="1">
    <citation type="submission" date="2021-04" db="EMBL/GenBank/DDBJ databases">
        <title>Genome seq and assembly of Streptomyces sp. RG38.</title>
        <authorList>
            <person name="Chhetri G."/>
        </authorList>
    </citation>
    <scope>NUCLEOTIDE SEQUENCE</scope>
    <source>
        <strain evidence="2">RG38</strain>
    </source>
</reference>
<sequence>MSTLETTSRKESQPEFFPNSNPSQVNLEHIFPQNAKEADGETASRKAGQTGRFQLGLPHWQRGAPADWSETPRSGTSRSPKRSRSSRRRASS</sequence>